<comment type="caution">
    <text evidence="1">The sequence shown here is derived from an EMBL/GenBank/DDBJ whole genome shotgun (WGS) entry which is preliminary data.</text>
</comment>
<sequence length="218" mass="24375">MNRTQPIASSDYLASAPFPFPAMRFRTFLTYLSLLPLSACTRSCNDYDNNEEFAQAKLPPYTETGANTLGCVLGPQVWTVLGKHRAYSIGGGWESNQLIVEGGYSIPRTLQVHGGMTGVRNSKEFYDRRLYLVFLPSDTLGGLRLLGGSNTNERVRVTDFITGLDYTSISRRPVRLLVRKLNRQQRIVSGTFEGMLYSDNTGQHDSLAVADGRFDVRY</sequence>
<dbReference type="Proteomes" id="UP001501469">
    <property type="component" value="Unassembled WGS sequence"/>
</dbReference>
<keyword evidence="2" id="KW-1185">Reference proteome</keyword>
<evidence type="ECO:0000313" key="1">
    <source>
        <dbReference type="EMBL" id="GAA4053719.1"/>
    </source>
</evidence>
<dbReference type="EMBL" id="BAABDK010000034">
    <property type="protein sequence ID" value="GAA4053719.1"/>
    <property type="molecule type" value="Genomic_DNA"/>
</dbReference>
<proteinExistence type="predicted"/>
<evidence type="ECO:0008006" key="3">
    <source>
        <dbReference type="Google" id="ProtNLM"/>
    </source>
</evidence>
<accession>A0ABP7UV45</accession>
<reference evidence="2" key="1">
    <citation type="journal article" date="2019" name="Int. J. Syst. Evol. Microbiol.">
        <title>The Global Catalogue of Microorganisms (GCM) 10K type strain sequencing project: providing services to taxonomists for standard genome sequencing and annotation.</title>
        <authorList>
            <consortium name="The Broad Institute Genomics Platform"/>
            <consortium name="The Broad Institute Genome Sequencing Center for Infectious Disease"/>
            <person name="Wu L."/>
            <person name="Ma J."/>
        </authorList>
    </citation>
    <scope>NUCLEOTIDE SEQUENCE [LARGE SCALE GENOMIC DNA]</scope>
    <source>
        <strain evidence="2">JCM 17225</strain>
    </source>
</reference>
<name>A0ABP7UV45_9BACT</name>
<protein>
    <recommendedName>
        <fullName evidence="3">Lipoprotein</fullName>
    </recommendedName>
</protein>
<organism evidence="1 2">
    <name type="scientific">Hymenobacter glaciei</name>
    <dbReference type="NCBI Taxonomy" id="877209"/>
    <lineage>
        <taxon>Bacteria</taxon>
        <taxon>Pseudomonadati</taxon>
        <taxon>Bacteroidota</taxon>
        <taxon>Cytophagia</taxon>
        <taxon>Cytophagales</taxon>
        <taxon>Hymenobacteraceae</taxon>
        <taxon>Hymenobacter</taxon>
    </lineage>
</organism>
<evidence type="ECO:0000313" key="2">
    <source>
        <dbReference type="Proteomes" id="UP001501469"/>
    </source>
</evidence>
<gene>
    <name evidence="1" type="ORF">GCM10022409_45880</name>
</gene>